<dbReference type="STRING" id="457427.SSOG_03349"/>
<dbReference type="Gene3D" id="1.25.40.10">
    <property type="entry name" value="Tetratricopeptide repeat domain"/>
    <property type="match status" value="1"/>
</dbReference>
<organism evidence="1 2">
    <name type="scientific">Streptomyces himastatinicus ATCC 53653</name>
    <dbReference type="NCBI Taxonomy" id="457427"/>
    <lineage>
        <taxon>Bacteria</taxon>
        <taxon>Bacillati</taxon>
        <taxon>Actinomycetota</taxon>
        <taxon>Actinomycetes</taxon>
        <taxon>Kitasatosporales</taxon>
        <taxon>Streptomycetaceae</taxon>
        <taxon>Streptomyces</taxon>
        <taxon>Streptomyces violaceusniger group</taxon>
    </lineage>
</organism>
<dbReference type="AlphaFoldDB" id="D9WLP5"/>
<evidence type="ECO:0000313" key="1">
    <source>
        <dbReference type="EMBL" id="EFL23635.1"/>
    </source>
</evidence>
<dbReference type="SUPFAM" id="SSF48452">
    <property type="entry name" value="TPR-like"/>
    <property type="match status" value="1"/>
</dbReference>
<reference evidence="1 2" key="1">
    <citation type="submission" date="2009-02" db="EMBL/GenBank/DDBJ databases">
        <title>Annotation of Streptomyces hygroscopicus strain ATCC 53653.</title>
        <authorList>
            <consortium name="The Broad Institute Genome Sequencing Platform"/>
            <consortium name="Broad Institute Microbial Sequencing Center"/>
            <person name="Fischbach M."/>
            <person name="Godfrey P."/>
            <person name="Ward D."/>
            <person name="Young S."/>
            <person name="Zeng Q."/>
            <person name="Koehrsen M."/>
            <person name="Alvarado L."/>
            <person name="Berlin A.M."/>
            <person name="Bochicchio J."/>
            <person name="Borenstein D."/>
            <person name="Chapman S.B."/>
            <person name="Chen Z."/>
            <person name="Engels R."/>
            <person name="Freedman E."/>
            <person name="Gellesch M."/>
            <person name="Goldberg J."/>
            <person name="Griggs A."/>
            <person name="Gujja S."/>
            <person name="Heilman E.R."/>
            <person name="Heiman D.I."/>
            <person name="Hepburn T.A."/>
            <person name="Howarth C."/>
            <person name="Jen D."/>
            <person name="Larson L."/>
            <person name="Lewis B."/>
            <person name="Mehta T."/>
            <person name="Park D."/>
            <person name="Pearson M."/>
            <person name="Richards J."/>
            <person name="Roberts A."/>
            <person name="Saif S."/>
            <person name="Shea T.D."/>
            <person name="Shenoy N."/>
            <person name="Sisk P."/>
            <person name="Stolte C."/>
            <person name="Sykes S.N."/>
            <person name="Thomson T."/>
            <person name="Walk T."/>
            <person name="White J."/>
            <person name="Yandava C."/>
            <person name="Straight P."/>
            <person name="Clardy J."/>
            <person name="Hung D."/>
            <person name="Kolter R."/>
            <person name="Mekalanos J."/>
            <person name="Walker S."/>
            <person name="Walsh C.T."/>
            <person name="Wieland-Brown L.C."/>
            <person name="Haas B."/>
            <person name="Nusbaum C."/>
            <person name="Birren B."/>
        </authorList>
    </citation>
    <scope>NUCLEOTIDE SEQUENCE [LARGE SCALE GENOMIC DNA]</scope>
    <source>
        <strain evidence="1 2">ATCC 53653</strain>
    </source>
</reference>
<dbReference type="InterPro" id="IPR011990">
    <property type="entry name" value="TPR-like_helical_dom_sf"/>
</dbReference>
<protein>
    <submittedName>
        <fullName evidence="1">Putative regulator</fullName>
    </submittedName>
</protein>
<accession>D9WLP5</accession>
<name>D9WLP5_9ACTN</name>
<dbReference type="Proteomes" id="UP000003963">
    <property type="component" value="Unassembled WGS sequence"/>
</dbReference>
<proteinExistence type="predicted"/>
<gene>
    <name evidence="1" type="ORF">SSOG_03349</name>
</gene>
<dbReference type="EMBL" id="GG657754">
    <property type="protein sequence ID" value="EFL23635.1"/>
    <property type="molecule type" value="Genomic_DNA"/>
</dbReference>
<evidence type="ECO:0000313" key="2">
    <source>
        <dbReference type="Proteomes" id="UP000003963"/>
    </source>
</evidence>
<dbReference type="HOGENOM" id="CLU_029927_6_1_11"/>
<sequence length="454" mass="48637">MRWVHSVRIGQRSVSDTGSALLAESVAPHALPERLLAREDVRAALLRHDFGVFFALARKWSGISFMRIADACDMKPERVGKLARGEGRVTSVEKMEQIADGLRIPGGLMRLAPRPWEGRETRRASVAAQVEPIQSVPSSEVAPDLPAVRSFRAAGRQLGGGHLYASVLHYLHHKMAPRVFGGETGLDSARTFQAAAALTEMAGWMAHDTGHNWRAGDHFAKALSLAKAGDDHVLSANIMASMSHLALQMGHPDKAVSLARAGRDHVAGGSRIPTLNARLHAMEARALAQLGDGDGARRSLAVAQKEIDKMPDTQPSPWISSFGSPALASETALSLQDAGCLPVAVEAAEEAIVLRSGDRARSRVFSQITLALIRTRQGEPEAACEVGRALLGECATLGSLRITQQLDVLSDALARYRVEPTVRDFLDRLAATKRQRALILAGLGAPPVHGGSDI</sequence>
<keyword evidence="2" id="KW-1185">Reference proteome</keyword>